<sequence>MSELFPFPPQPSGVTWPTREWIIGDLGPSVKHGEISSALNELFDHGVNPPVGKGISLATVIIHRGKLVLERYGTQPDTAFGAGGPVDRDTTLISWSMAKSITQTVLAILLDEMGIDVDSPVAIPQWSGDQRCKITWRHLLEMRDGLDFVEEYVVDESGQSKSDVLDMLFGSGSSDVAQYARSRPLKHEPGSVWSYSSGSTNILCGLIKDVLGTTSLEDFLNQRIFTPLGMHSATAKFDEVGTFIGSSYVYATARDFARFGYLYLRGGECESGQLLSRDRVDAARRQHAVDIESGHGYGQHWWIWKSLKGAMSAQGYEGQRTIVVPQYDLVVVHLGKWVAETQPFLDVQLDRVVGAFAP</sequence>
<dbReference type="InterPro" id="IPR012338">
    <property type="entry name" value="Beta-lactam/transpept-like"/>
</dbReference>
<evidence type="ECO:0000313" key="2">
    <source>
        <dbReference type="EMBL" id="CAB4554012.1"/>
    </source>
</evidence>
<name>A0A6J6CRA3_9ZZZZ</name>
<dbReference type="PANTHER" id="PTHR43283:SF7">
    <property type="entry name" value="BETA-LACTAMASE-RELATED DOMAIN-CONTAINING PROTEIN"/>
    <property type="match status" value="1"/>
</dbReference>
<accession>A0A6J6CRA3</accession>
<dbReference type="Pfam" id="PF00144">
    <property type="entry name" value="Beta-lactamase"/>
    <property type="match status" value="1"/>
</dbReference>
<dbReference type="PANTHER" id="PTHR43283">
    <property type="entry name" value="BETA-LACTAMASE-RELATED"/>
    <property type="match status" value="1"/>
</dbReference>
<protein>
    <submittedName>
        <fullName evidence="2">Unannotated protein</fullName>
    </submittedName>
</protein>
<dbReference type="InterPro" id="IPR001466">
    <property type="entry name" value="Beta-lactam-related"/>
</dbReference>
<dbReference type="AlphaFoldDB" id="A0A6J6CRA3"/>
<dbReference type="SUPFAM" id="SSF56601">
    <property type="entry name" value="beta-lactamase/transpeptidase-like"/>
    <property type="match status" value="1"/>
</dbReference>
<feature type="domain" description="Beta-lactamase-related" evidence="1">
    <location>
        <begin position="56"/>
        <end position="334"/>
    </location>
</feature>
<evidence type="ECO:0000259" key="1">
    <source>
        <dbReference type="Pfam" id="PF00144"/>
    </source>
</evidence>
<dbReference type="InterPro" id="IPR050789">
    <property type="entry name" value="Diverse_Enzym_Activities"/>
</dbReference>
<reference evidence="2" key="1">
    <citation type="submission" date="2020-05" db="EMBL/GenBank/DDBJ databases">
        <authorList>
            <person name="Chiriac C."/>
            <person name="Salcher M."/>
            <person name="Ghai R."/>
            <person name="Kavagutti S V."/>
        </authorList>
    </citation>
    <scope>NUCLEOTIDE SEQUENCE</scope>
</reference>
<organism evidence="2">
    <name type="scientific">freshwater metagenome</name>
    <dbReference type="NCBI Taxonomy" id="449393"/>
    <lineage>
        <taxon>unclassified sequences</taxon>
        <taxon>metagenomes</taxon>
        <taxon>ecological metagenomes</taxon>
    </lineage>
</organism>
<gene>
    <name evidence="2" type="ORF">UFOPK1421_01474</name>
</gene>
<proteinExistence type="predicted"/>
<dbReference type="EMBL" id="CAEZSL010000214">
    <property type="protein sequence ID" value="CAB4554012.1"/>
    <property type="molecule type" value="Genomic_DNA"/>
</dbReference>
<dbReference type="Gene3D" id="3.40.710.10">
    <property type="entry name" value="DD-peptidase/beta-lactamase superfamily"/>
    <property type="match status" value="1"/>
</dbReference>